<dbReference type="EMBL" id="FJOF01000003">
    <property type="protein sequence ID" value="CZR37655.1"/>
    <property type="molecule type" value="Genomic_DNA"/>
</dbReference>
<sequence length="194" mass="21242">MAQSIPKDQAFITASILRELGFSPPTWTQYLVRLSPPLCLRNTDSPDGSLCYPTTIDGNSGTSTLKLIVFGANGGIEAREAKQYAENIPTEEGKEGAESVTTINEEPDMEASQDTDNIPTCHDTQENFQFAEGEQKAESVTVIDSEPQPGLMEADQKAATICLKVQDRPEDKIMAWVQGVRDATNTLLDKPYEN</sequence>
<dbReference type="RefSeq" id="XP_031078248.1">
    <property type="nucleotide sequence ID" value="XM_031227853.1"/>
</dbReference>
<accession>A0A1L7VDY4</accession>
<comment type="caution">
    <text evidence="1">The sequence shown here is derived from an EMBL/GenBank/DDBJ whole genome shotgun (WGS) entry which is preliminary data.</text>
</comment>
<dbReference type="GeneID" id="42052033"/>
<evidence type="ECO:0000313" key="2">
    <source>
        <dbReference type="Proteomes" id="UP000183971"/>
    </source>
</evidence>
<dbReference type="AlphaFoldDB" id="A0A1L7VDY4"/>
<name>A0A1L7VDY4_FUSPR</name>
<dbReference type="VEuPathDB" id="FungiDB:FPRO_07154"/>
<keyword evidence="2" id="KW-1185">Reference proteome</keyword>
<proteinExistence type="predicted"/>
<protein>
    <submittedName>
        <fullName evidence="1">Uncharacterized protein</fullName>
    </submittedName>
</protein>
<reference evidence="2" key="1">
    <citation type="journal article" date="2016" name="Genome Biol. Evol.">
        <title>Comparative 'omics' of the Fusarium fujikuroi species complex highlights differences in genetic potential and metabolite synthesis.</title>
        <authorList>
            <person name="Niehaus E.-M."/>
            <person name="Muensterkoetter M."/>
            <person name="Proctor R.H."/>
            <person name="Brown D.W."/>
            <person name="Sharon A."/>
            <person name="Idan Y."/>
            <person name="Oren-Young L."/>
            <person name="Sieber C.M."/>
            <person name="Novak O."/>
            <person name="Pencik A."/>
            <person name="Tarkowska D."/>
            <person name="Hromadova K."/>
            <person name="Freeman S."/>
            <person name="Maymon M."/>
            <person name="Elazar M."/>
            <person name="Youssef S.A."/>
            <person name="El-Shabrawy E.S.M."/>
            <person name="Shalaby A.B.A."/>
            <person name="Houterman P."/>
            <person name="Brock N.L."/>
            <person name="Burkhardt I."/>
            <person name="Tsavkelova E.A."/>
            <person name="Dickschat J.S."/>
            <person name="Galuszka P."/>
            <person name="Gueldener U."/>
            <person name="Tudzynski B."/>
        </authorList>
    </citation>
    <scope>NUCLEOTIDE SEQUENCE [LARGE SCALE GENOMIC DNA]</scope>
    <source>
        <strain evidence="2">ET1</strain>
    </source>
</reference>
<organism evidence="1 2">
    <name type="scientific">Fusarium proliferatum (strain ET1)</name>
    <name type="common">Orchid endophyte fungus</name>
    <dbReference type="NCBI Taxonomy" id="1227346"/>
    <lineage>
        <taxon>Eukaryota</taxon>
        <taxon>Fungi</taxon>
        <taxon>Dikarya</taxon>
        <taxon>Ascomycota</taxon>
        <taxon>Pezizomycotina</taxon>
        <taxon>Sordariomycetes</taxon>
        <taxon>Hypocreomycetidae</taxon>
        <taxon>Hypocreales</taxon>
        <taxon>Nectriaceae</taxon>
        <taxon>Fusarium</taxon>
        <taxon>Fusarium fujikuroi species complex</taxon>
    </lineage>
</organism>
<evidence type="ECO:0000313" key="1">
    <source>
        <dbReference type="EMBL" id="CZR37655.1"/>
    </source>
</evidence>
<gene>
    <name evidence="1" type="ORF">FPRO_07154</name>
</gene>
<dbReference type="Proteomes" id="UP000183971">
    <property type="component" value="Unassembled WGS sequence"/>
</dbReference>